<evidence type="ECO:0008006" key="14">
    <source>
        <dbReference type="Google" id="ProtNLM"/>
    </source>
</evidence>
<evidence type="ECO:0000313" key="13">
    <source>
        <dbReference type="Proteomes" id="UP000694569"/>
    </source>
</evidence>
<feature type="region of interest" description="Disordered" evidence="9">
    <location>
        <begin position="1029"/>
        <end position="1118"/>
    </location>
</feature>
<dbReference type="InterPro" id="IPR041245">
    <property type="entry name" value="CARMIL_PH"/>
</dbReference>
<feature type="domain" description="CARMIL pleckstrin homology" evidence="11">
    <location>
        <begin position="136"/>
        <end position="224"/>
    </location>
</feature>
<protein>
    <recommendedName>
        <fullName evidence="14">Capping protein regulator and myosin 1 linker 3</fullName>
    </recommendedName>
</protein>
<evidence type="ECO:0000256" key="9">
    <source>
        <dbReference type="SAM" id="MobiDB-lite"/>
    </source>
</evidence>
<dbReference type="GO" id="GO:0030027">
    <property type="term" value="C:lamellipodium"/>
    <property type="evidence" value="ECO:0007669"/>
    <property type="project" value="TreeGrafter"/>
</dbReference>
<dbReference type="FunFam" id="3.80.10.10:FF:000009">
    <property type="entry name" value="F-actin-uncapping protein LRRC16A isoform X1"/>
    <property type="match status" value="1"/>
</dbReference>
<keyword evidence="13" id="KW-1185">Reference proteome</keyword>
<evidence type="ECO:0000256" key="8">
    <source>
        <dbReference type="ARBA" id="ARBA00023136"/>
    </source>
</evidence>
<dbReference type="Proteomes" id="UP000694569">
    <property type="component" value="Unplaced"/>
</dbReference>
<keyword evidence="5" id="KW-0963">Cytoplasm</keyword>
<dbReference type="InterPro" id="IPR051279">
    <property type="entry name" value="PP1-Reg/Actin-Interact_Protein"/>
</dbReference>
<feature type="compositionally biased region" description="Basic residues" evidence="9">
    <location>
        <begin position="1149"/>
        <end position="1163"/>
    </location>
</feature>
<feature type="region of interest" description="Disordered" evidence="9">
    <location>
        <begin position="1131"/>
        <end position="1188"/>
    </location>
</feature>
<organism evidence="12 13">
    <name type="scientific">Leptobrachium leishanense</name>
    <name type="common">Leishan spiny toad</name>
    <dbReference type="NCBI Taxonomy" id="445787"/>
    <lineage>
        <taxon>Eukaryota</taxon>
        <taxon>Metazoa</taxon>
        <taxon>Chordata</taxon>
        <taxon>Craniata</taxon>
        <taxon>Vertebrata</taxon>
        <taxon>Euteleostomi</taxon>
        <taxon>Amphibia</taxon>
        <taxon>Batrachia</taxon>
        <taxon>Anura</taxon>
        <taxon>Pelobatoidea</taxon>
        <taxon>Megophryidae</taxon>
        <taxon>Leptobrachium</taxon>
    </lineage>
</organism>
<feature type="compositionally biased region" description="Low complexity" evidence="9">
    <location>
        <begin position="1131"/>
        <end position="1141"/>
    </location>
</feature>
<feature type="compositionally biased region" description="Low complexity" evidence="9">
    <location>
        <begin position="1037"/>
        <end position="1075"/>
    </location>
</feature>
<dbReference type="GO" id="GO:0005886">
    <property type="term" value="C:plasma membrane"/>
    <property type="evidence" value="ECO:0007669"/>
    <property type="project" value="UniProtKB-SubCell"/>
</dbReference>
<keyword evidence="6" id="KW-0433">Leucine-rich repeat</keyword>
<dbReference type="InterPro" id="IPR031943">
    <property type="entry name" value="CARMIL_C"/>
</dbReference>
<dbReference type="SMART" id="SM00368">
    <property type="entry name" value="LRR_RI"/>
    <property type="match status" value="5"/>
</dbReference>
<feature type="compositionally biased region" description="Basic and acidic residues" evidence="9">
    <location>
        <begin position="1332"/>
        <end position="1354"/>
    </location>
</feature>
<dbReference type="InterPro" id="IPR001611">
    <property type="entry name" value="Leu-rich_rpt"/>
</dbReference>
<proteinExistence type="inferred from homology"/>
<comment type="similarity">
    <text evidence="3">Belongs to the CARMIL family.</text>
</comment>
<dbReference type="Gene3D" id="3.80.10.10">
    <property type="entry name" value="Ribonuclease Inhibitor"/>
    <property type="match status" value="1"/>
</dbReference>
<dbReference type="Ensembl" id="ENSLLET00000017621.1">
    <property type="protein sequence ID" value="ENSLLEP00000016978.1"/>
    <property type="gene ID" value="ENSLLEG00000010712.1"/>
</dbReference>
<feature type="region of interest" description="Disordered" evidence="9">
    <location>
        <begin position="1252"/>
        <end position="1403"/>
    </location>
</feature>
<evidence type="ECO:0000256" key="7">
    <source>
        <dbReference type="ARBA" id="ARBA00022737"/>
    </source>
</evidence>
<evidence type="ECO:0000256" key="2">
    <source>
        <dbReference type="ARBA" id="ARBA00004496"/>
    </source>
</evidence>
<dbReference type="SUPFAM" id="SSF52047">
    <property type="entry name" value="RNI-like"/>
    <property type="match status" value="2"/>
</dbReference>
<accession>A0A8C5MQ34</accession>
<dbReference type="PANTHER" id="PTHR24112:SF43">
    <property type="entry name" value="CAPPING PROTEIN, ARP2_3 AND MYOSIN-I LINKER PROTEIN 3"/>
    <property type="match status" value="1"/>
</dbReference>
<feature type="compositionally biased region" description="Low complexity" evidence="9">
    <location>
        <begin position="1358"/>
        <end position="1367"/>
    </location>
</feature>
<dbReference type="PANTHER" id="PTHR24112">
    <property type="entry name" value="LEUCINE-RICH REPEAT, ISOFORM F-RELATED"/>
    <property type="match status" value="1"/>
</dbReference>
<evidence type="ECO:0000259" key="11">
    <source>
        <dbReference type="Pfam" id="PF17888"/>
    </source>
</evidence>
<feature type="compositionally biased region" description="Polar residues" evidence="9">
    <location>
        <begin position="1283"/>
        <end position="1294"/>
    </location>
</feature>
<dbReference type="Pfam" id="PF16000">
    <property type="entry name" value="CARMIL_C"/>
    <property type="match status" value="1"/>
</dbReference>
<keyword evidence="8" id="KW-0472">Membrane</keyword>
<feature type="domain" description="CARMIL C-terminal" evidence="10">
    <location>
        <begin position="886"/>
        <end position="1165"/>
    </location>
</feature>
<name>A0A8C5MQ34_9ANUR</name>
<reference evidence="12" key="2">
    <citation type="submission" date="2025-09" db="UniProtKB">
        <authorList>
            <consortium name="Ensembl"/>
        </authorList>
    </citation>
    <scope>IDENTIFICATION</scope>
</reference>
<dbReference type="Gene3D" id="2.30.29.30">
    <property type="entry name" value="Pleckstrin-homology domain (PH domain)/Phosphotyrosine-binding domain (PTB)"/>
    <property type="match status" value="1"/>
</dbReference>
<evidence type="ECO:0000259" key="10">
    <source>
        <dbReference type="Pfam" id="PF16000"/>
    </source>
</evidence>
<keyword evidence="7" id="KW-0677">Repeat</keyword>
<evidence type="ECO:0000256" key="6">
    <source>
        <dbReference type="ARBA" id="ARBA00022614"/>
    </source>
</evidence>
<evidence type="ECO:0000256" key="5">
    <source>
        <dbReference type="ARBA" id="ARBA00022490"/>
    </source>
</evidence>
<reference evidence="12" key="1">
    <citation type="submission" date="2025-08" db="UniProtKB">
        <authorList>
            <consortium name="Ensembl"/>
        </authorList>
    </citation>
    <scope>IDENTIFICATION</scope>
</reference>
<evidence type="ECO:0000256" key="4">
    <source>
        <dbReference type="ARBA" id="ARBA00022475"/>
    </source>
</evidence>
<comment type="subcellular location">
    <subcellularLocation>
        <location evidence="1">Cell membrane</location>
    </subcellularLocation>
    <subcellularLocation>
        <location evidence="2">Cytoplasm</location>
    </subcellularLocation>
</comment>
<dbReference type="Pfam" id="PF17888">
    <property type="entry name" value="Carm_PH"/>
    <property type="match status" value="1"/>
</dbReference>
<dbReference type="Pfam" id="PF13516">
    <property type="entry name" value="LRR_6"/>
    <property type="match status" value="3"/>
</dbReference>
<dbReference type="GO" id="GO:0005737">
    <property type="term" value="C:cytoplasm"/>
    <property type="evidence" value="ECO:0007669"/>
    <property type="project" value="UniProtKB-SubCell"/>
</dbReference>
<evidence type="ECO:0000256" key="3">
    <source>
        <dbReference type="ARBA" id="ARBA00007298"/>
    </source>
</evidence>
<dbReference type="OrthoDB" id="18598at2759"/>
<evidence type="ECO:0000313" key="12">
    <source>
        <dbReference type="Ensembl" id="ENSLLEP00000016978.1"/>
    </source>
</evidence>
<keyword evidence="4" id="KW-1003">Cell membrane</keyword>
<dbReference type="GeneTree" id="ENSGT00940000157990"/>
<dbReference type="InterPro" id="IPR032675">
    <property type="entry name" value="LRR_dom_sf"/>
</dbReference>
<dbReference type="GO" id="GO:0016477">
    <property type="term" value="P:cell migration"/>
    <property type="evidence" value="ECO:0007669"/>
    <property type="project" value="TreeGrafter"/>
</dbReference>
<dbReference type="GO" id="GO:0034315">
    <property type="term" value="P:regulation of Arp2/3 complex-mediated actin nucleation"/>
    <property type="evidence" value="ECO:0007669"/>
    <property type="project" value="TreeGrafter"/>
</dbReference>
<evidence type="ECO:0000256" key="1">
    <source>
        <dbReference type="ARBA" id="ARBA00004236"/>
    </source>
</evidence>
<dbReference type="InterPro" id="IPR011993">
    <property type="entry name" value="PH-like_dom_sf"/>
</dbReference>
<sequence>MWPCSSPSQLYSPTQEHSVSMQLITHTLTNTSVCLTPSHRHTHTHTHLSSACLTFSHTQPSRSPRLSPPLSLSVSLSLSPCPLSVSHSLHTLLISHTLQGLRCGQRQPSLPMRCKGRRRDSIRQLLCRAGGEFRLQRVQLETRPRKLEERILVTTCWRFYIFYIKLPAKIESSFSVLEIRSLTAITISQILIETEKGSYQLTLTAQNTDQLINCIQATLAKIFPSPDTVCLVRRQYPESADSSRNTSPSSDTAGFAVTPGICGGFSETYAALCDYNGVCCREEVQWDVDMIYHSQDNREFNLQDFSHLESRDLALVVAALAYNQYFLRLQASNLKLGSEVTEQILHCIGRSQHLEELILEDCGLRSDFALRLASVLADNSISSLHSLNLSHNPLEDRGIAALSQQFLFFHAGLRSLNLSKTNITARGALSLCQSLCQNALFSSSLHSLTLSKNPGLLGSEETNALYTFLSHPNSLVYLDLSGTDCAVDTIFGALALGCCSCLSHLDLSKNSLSHRRTPETLPSVEKFFGSSLSLSHVSLSGTKVPAELLRALLQGLCSNTHIQDLHLDLSSCDLRSAGAQVLQELFPPISSIGSLNISDNGLDSHFLSLIPALGRNRHLKHLSMGRNFSVKSRVLEEILQRIVNVLQDEDCSLQSLSLADSRLKSRTCIVLNALGSNTSLQELDISGNSMSDIGAKMLGKTLQINTTLRSVLWDKNAVTASGFMDVARALEKNRSLRFMSFPVGDICQAYQKHPERAESAWRKIHSCLLRNSQTVVISDQRALRLQQGVTNSAEQMLQTLSVMIHDHINALRSCDLDAVQEDIVGARQLLRDAKNCRALLPRLLEAGSWLSPSGPAQRLLETVSYELSRAVDRELQNIADTMWEATQDLFPGAARDAQRGSAMLCRLREQHGLSLPHIRDMLRQVGNEIHSKLRAAQLSLMTRLSNSVLEQVLQEMQRTHRKLSRHRSHLQSLMEEEQRYLGYLPQTPPRNKPETHEGEMYTSIDTMVIKKRLLGRKIRPVSAFISVSEQELSPRTLDLGSPGSRDLSSPPPLSSSASSQLSRSLSVSLEGLSELPTEGSKLQHQTRDRPKQQSRRAPGGSKVRGAASDSEKPDAPLDEGLEDFFHRTVLTQSQSVSSTQSGDPEGPPKRRRRSLFHFRRSRTPKRERGRAVPPPSPGPGGSNEHLKLEGIPITNGTITTNGAEAPNVGSVRGLPGRGTPSCEHLLEVVQPARIRGVPLPGMDGGRVWKEMDNTGVTGCVPDDRRRSSGDGEEGATFEDKQPCFSNGERNNQKNFSREEGGHNVPCPPPAEMRPVAAPRGRKVSCGGGLGDTEYHEETKKETPVPRPRIREPGKEAIPPGGADGAPPVRRPPLKPQRSRRLQSCDSAEPTPPEDTSRSGSRGSSMEYLMAHVWHWHQTMNRK</sequence>